<name>A0ABW2U1N9_9BACT</name>
<evidence type="ECO:0000313" key="2">
    <source>
        <dbReference type="Proteomes" id="UP001596513"/>
    </source>
</evidence>
<evidence type="ECO:0000313" key="1">
    <source>
        <dbReference type="EMBL" id="MFC7666351.1"/>
    </source>
</evidence>
<accession>A0ABW2U1N9</accession>
<dbReference type="SUPFAM" id="SSF51735">
    <property type="entry name" value="NAD(P)-binding Rossmann-fold domains"/>
    <property type="match status" value="1"/>
</dbReference>
<gene>
    <name evidence="1" type="ORF">ACFQT0_02095</name>
</gene>
<protein>
    <recommendedName>
        <fullName evidence="3">Prephenate dehydrogenase/arogenate dehydrogenase family protein</fullName>
    </recommendedName>
</protein>
<dbReference type="Proteomes" id="UP001596513">
    <property type="component" value="Unassembled WGS sequence"/>
</dbReference>
<organism evidence="1 2">
    <name type="scientific">Hymenobacter humi</name>
    <dbReference type="NCBI Taxonomy" id="1411620"/>
    <lineage>
        <taxon>Bacteria</taxon>
        <taxon>Pseudomonadati</taxon>
        <taxon>Bacteroidota</taxon>
        <taxon>Cytophagia</taxon>
        <taxon>Cytophagales</taxon>
        <taxon>Hymenobacteraceae</taxon>
        <taxon>Hymenobacter</taxon>
    </lineage>
</organism>
<dbReference type="InterPro" id="IPR036291">
    <property type="entry name" value="NAD(P)-bd_dom_sf"/>
</dbReference>
<comment type="caution">
    <text evidence="1">The sequence shown here is derived from an EMBL/GenBank/DDBJ whole genome shotgun (WGS) entry which is preliminary data.</text>
</comment>
<dbReference type="RefSeq" id="WP_380199991.1">
    <property type="nucleotide sequence ID" value="NZ_JBHTEK010000001.1"/>
</dbReference>
<keyword evidence="2" id="KW-1185">Reference proteome</keyword>
<dbReference type="EMBL" id="JBHTEK010000001">
    <property type="protein sequence ID" value="MFC7666351.1"/>
    <property type="molecule type" value="Genomic_DNA"/>
</dbReference>
<evidence type="ECO:0008006" key="3">
    <source>
        <dbReference type="Google" id="ProtNLM"/>
    </source>
</evidence>
<reference evidence="2" key="1">
    <citation type="journal article" date="2019" name="Int. J. Syst. Evol. Microbiol.">
        <title>The Global Catalogue of Microorganisms (GCM) 10K type strain sequencing project: providing services to taxonomists for standard genome sequencing and annotation.</title>
        <authorList>
            <consortium name="The Broad Institute Genomics Platform"/>
            <consortium name="The Broad Institute Genome Sequencing Center for Infectious Disease"/>
            <person name="Wu L."/>
            <person name="Ma J."/>
        </authorList>
    </citation>
    <scope>NUCLEOTIDE SEQUENCE [LARGE SCALE GENOMIC DNA]</scope>
    <source>
        <strain evidence="2">JCM 19635</strain>
    </source>
</reference>
<dbReference type="Gene3D" id="3.40.50.720">
    <property type="entry name" value="NAD(P)-binding Rossmann-like Domain"/>
    <property type="match status" value="1"/>
</dbReference>
<proteinExistence type="predicted"/>
<sequence>MNVTIIGLGLIGGSLALSLRQHGLAERLIGVEQNPAHAQRALEPGTGG</sequence>